<evidence type="ECO:0000313" key="1">
    <source>
        <dbReference type="EMBL" id="PXW42945.1"/>
    </source>
</evidence>
<sequence>MSPDDFLFLRGFSDYGVGEGGYFPEAMLRICPGYRPADGGEPGKC</sequence>
<gene>
    <name evidence="1" type="ORF">DET57_113141</name>
</gene>
<dbReference type="EMBL" id="QJJG01000013">
    <property type="protein sequence ID" value="PXW42945.1"/>
    <property type="molecule type" value="Genomic_DNA"/>
</dbReference>
<proteinExistence type="predicted"/>
<name>A0A318FIG7_KLEOX</name>
<comment type="caution">
    <text evidence="1">The sequence shown here is derived from an EMBL/GenBank/DDBJ whole genome shotgun (WGS) entry which is preliminary data.</text>
</comment>
<organism evidence="1 2">
    <name type="scientific">Klebsiella oxytoca</name>
    <dbReference type="NCBI Taxonomy" id="571"/>
    <lineage>
        <taxon>Bacteria</taxon>
        <taxon>Pseudomonadati</taxon>
        <taxon>Pseudomonadota</taxon>
        <taxon>Gammaproteobacteria</taxon>
        <taxon>Enterobacterales</taxon>
        <taxon>Enterobacteriaceae</taxon>
        <taxon>Klebsiella/Raoultella group</taxon>
        <taxon>Klebsiella</taxon>
    </lineage>
</organism>
<reference evidence="1 2" key="1">
    <citation type="submission" date="2018-05" db="EMBL/GenBank/DDBJ databases">
        <title>Freshwater and sediment microbial communities from various areas in North America, analyzing microbe dynamics in response to fracking.</title>
        <authorList>
            <person name="Lamendella R."/>
        </authorList>
    </citation>
    <scope>NUCLEOTIDE SEQUENCE [LARGE SCALE GENOMIC DNA]</scope>
    <source>
        <strain evidence="1 2">67</strain>
    </source>
</reference>
<dbReference type="Proteomes" id="UP000247485">
    <property type="component" value="Unassembled WGS sequence"/>
</dbReference>
<accession>A0A318FIG7</accession>
<dbReference type="AlphaFoldDB" id="A0A318FIG7"/>
<evidence type="ECO:0000313" key="2">
    <source>
        <dbReference type="Proteomes" id="UP000247485"/>
    </source>
</evidence>
<protein>
    <submittedName>
        <fullName evidence="1">Uncharacterized protein</fullName>
    </submittedName>
</protein>